<dbReference type="PROSITE" id="PS00687">
    <property type="entry name" value="ALDEHYDE_DEHYDR_GLU"/>
    <property type="match status" value="1"/>
</dbReference>
<comment type="similarity">
    <text evidence="1 7">Belongs to the aldehyde dehydrogenase family.</text>
</comment>
<evidence type="ECO:0000256" key="4">
    <source>
        <dbReference type="ARBA" id="ARBA00023027"/>
    </source>
</evidence>
<feature type="domain" description="Aldehyde dehydrogenase" evidence="8">
    <location>
        <begin position="31"/>
        <end position="333"/>
    </location>
</feature>
<dbReference type="PANTHER" id="PTHR43521">
    <property type="entry name" value="ALPHA-AMINOADIPIC SEMIALDEHYDE DEHYDROGENASE"/>
    <property type="match status" value="1"/>
</dbReference>
<reference evidence="10" key="1">
    <citation type="journal article" date="2010" name="Nature">
        <title>The Amphimedon queenslandica genome and the evolution of animal complexity.</title>
        <authorList>
            <person name="Srivastava M."/>
            <person name="Simakov O."/>
            <person name="Chapman J."/>
            <person name="Fahey B."/>
            <person name="Gauthier M.E."/>
            <person name="Mitros T."/>
            <person name="Richards G.S."/>
            <person name="Conaco C."/>
            <person name="Dacre M."/>
            <person name="Hellsten U."/>
            <person name="Larroux C."/>
            <person name="Putnam N.H."/>
            <person name="Stanke M."/>
            <person name="Adamska M."/>
            <person name="Darling A."/>
            <person name="Degnan S.M."/>
            <person name="Oakley T.H."/>
            <person name="Plachetzki D.C."/>
            <person name="Zhai Y."/>
            <person name="Adamski M."/>
            <person name="Calcino A."/>
            <person name="Cummins S.F."/>
            <person name="Goodstein D.M."/>
            <person name="Harris C."/>
            <person name="Jackson D.J."/>
            <person name="Leys S.P."/>
            <person name="Shu S."/>
            <person name="Woodcroft B.J."/>
            <person name="Vervoort M."/>
            <person name="Kosik K.S."/>
            <person name="Manning G."/>
            <person name="Degnan B.M."/>
            <person name="Rokhsar D.S."/>
        </authorList>
    </citation>
    <scope>NUCLEOTIDE SEQUENCE [LARGE SCALE GENOMIC DNA]</scope>
</reference>
<dbReference type="EnsemblMetazoa" id="XM_020008022.1">
    <property type="protein sequence ID" value="XP_019863581.1"/>
    <property type="gene ID" value="LOC100640016"/>
</dbReference>
<dbReference type="InterPro" id="IPR016161">
    <property type="entry name" value="Ald_DH/histidinol_DH"/>
</dbReference>
<dbReference type="RefSeq" id="XP_019863581.1">
    <property type="nucleotide sequence ID" value="XM_020008022.1"/>
</dbReference>
<dbReference type="InterPro" id="IPR044638">
    <property type="entry name" value="ALDH7A1-like"/>
</dbReference>
<evidence type="ECO:0000313" key="10">
    <source>
        <dbReference type="Proteomes" id="UP000007879"/>
    </source>
</evidence>
<evidence type="ECO:0000256" key="6">
    <source>
        <dbReference type="PROSITE-ProRule" id="PRU10007"/>
    </source>
</evidence>
<dbReference type="GeneID" id="100640016"/>
<organism evidence="9 10">
    <name type="scientific">Amphimedon queenslandica</name>
    <name type="common">Sponge</name>
    <dbReference type="NCBI Taxonomy" id="400682"/>
    <lineage>
        <taxon>Eukaryota</taxon>
        <taxon>Metazoa</taxon>
        <taxon>Porifera</taxon>
        <taxon>Demospongiae</taxon>
        <taxon>Heteroscleromorpha</taxon>
        <taxon>Haplosclerida</taxon>
        <taxon>Niphatidae</taxon>
        <taxon>Amphimedon</taxon>
    </lineage>
</organism>
<dbReference type="Gene3D" id="3.40.309.10">
    <property type="entry name" value="Aldehyde Dehydrogenase, Chain A, domain 2"/>
    <property type="match status" value="1"/>
</dbReference>
<evidence type="ECO:0000256" key="1">
    <source>
        <dbReference type="ARBA" id="ARBA00009986"/>
    </source>
</evidence>
<dbReference type="AlphaFoldDB" id="A0AAN0K221"/>
<name>A0AAN0K221_AMPQE</name>
<reference evidence="9" key="2">
    <citation type="submission" date="2024-06" db="UniProtKB">
        <authorList>
            <consortium name="EnsemblMetazoa"/>
        </authorList>
    </citation>
    <scope>IDENTIFICATION</scope>
</reference>
<dbReference type="EC" id="1.2.1.3" evidence="5"/>
<dbReference type="Pfam" id="PF00171">
    <property type="entry name" value="Aldedh"/>
    <property type="match status" value="1"/>
</dbReference>
<proteinExistence type="inferred from homology"/>
<evidence type="ECO:0000256" key="7">
    <source>
        <dbReference type="RuleBase" id="RU003345"/>
    </source>
</evidence>
<dbReference type="InterPro" id="IPR029510">
    <property type="entry name" value="Ald_DH_CS_GLU"/>
</dbReference>
<keyword evidence="3 7" id="KW-0560">Oxidoreductase</keyword>
<sequence length="358" mass="39769">NEPEYQWLKELGLQEKNPGVYDGNKWCGSGSVIDSISPINGRPIAAIQEGNKDDYNNAVINSMNAWKIWREVPGPLRGNIVREMNEEFRKNKNILGKLIALEVGKLQYEGFDEVDDYIKCCDLAVGLSRMIGGHIFPSERPGHMLMEQWNPYGLVGIITAFNYPASVFGWNQSLSLVCGNCTVWKGAPSTPLTQIAVSKIIERVLTSNSIPAGVCTSVCGGSDIGESMCKDKRINVLSFTGSTQVGRKVGVIVQERFGKSILELGGNNAILVDETADLDILMNELYNGLFVANGQCCTSTRRLIVHDSLYDEVLRRLLKMYSKTKVGDPFDGNSSSNIILVSLYIHYICYIDIRYRYV</sequence>
<dbReference type="Gene3D" id="3.40.605.10">
    <property type="entry name" value="Aldehyde Dehydrogenase, Chain A, domain 1"/>
    <property type="match status" value="1"/>
</dbReference>
<keyword evidence="10" id="KW-1185">Reference proteome</keyword>
<evidence type="ECO:0000313" key="9">
    <source>
        <dbReference type="EnsemblMetazoa" id="XP_019863581.1"/>
    </source>
</evidence>
<dbReference type="InterPro" id="IPR016162">
    <property type="entry name" value="Ald_DH_N"/>
</dbReference>
<accession>A0AAN0K221</accession>
<evidence type="ECO:0000256" key="3">
    <source>
        <dbReference type="ARBA" id="ARBA00023002"/>
    </source>
</evidence>
<dbReference type="Proteomes" id="UP000007879">
    <property type="component" value="Unassembled WGS sequence"/>
</dbReference>
<dbReference type="InterPro" id="IPR016163">
    <property type="entry name" value="Ald_DH_C"/>
</dbReference>
<keyword evidence="4" id="KW-0520">NAD</keyword>
<dbReference type="KEGG" id="aqu:100640016"/>
<feature type="active site" evidence="6">
    <location>
        <position position="263"/>
    </location>
</feature>
<evidence type="ECO:0000256" key="5">
    <source>
        <dbReference type="ARBA" id="ARBA00024226"/>
    </source>
</evidence>
<protein>
    <recommendedName>
        <fullName evidence="5">aldehyde dehydrogenase (NAD(+))</fullName>
        <ecNumber evidence="5">1.2.1.3</ecNumber>
    </recommendedName>
</protein>
<dbReference type="GO" id="GO:0004029">
    <property type="term" value="F:aldehyde dehydrogenase (NAD+) activity"/>
    <property type="evidence" value="ECO:0007669"/>
    <property type="project" value="UniProtKB-EC"/>
</dbReference>
<dbReference type="PANTHER" id="PTHR43521:SF1">
    <property type="entry name" value="ALPHA-AMINOADIPIC SEMIALDEHYDE DEHYDROGENASE"/>
    <property type="match status" value="1"/>
</dbReference>
<evidence type="ECO:0000259" key="8">
    <source>
        <dbReference type="Pfam" id="PF00171"/>
    </source>
</evidence>
<comment type="subunit">
    <text evidence="2">Homotetramer.</text>
</comment>
<evidence type="ECO:0000256" key="2">
    <source>
        <dbReference type="ARBA" id="ARBA00011881"/>
    </source>
</evidence>
<dbReference type="SUPFAM" id="SSF53720">
    <property type="entry name" value="ALDH-like"/>
    <property type="match status" value="1"/>
</dbReference>
<dbReference type="InterPro" id="IPR015590">
    <property type="entry name" value="Aldehyde_DH_dom"/>
</dbReference>